<gene>
    <name evidence="2" type="ORF">PAXINDRAFT_171252</name>
</gene>
<dbReference type="Proteomes" id="UP000053647">
    <property type="component" value="Unassembled WGS sequence"/>
</dbReference>
<dbReference type="OrthoDB" id="2667063at2759"/>
<dbReference type="HOGENOM" id="CLU_074865_0_0_1"/>
<evidence type="ECO:0000313" key="2">
    <source>
        <dbReference type="EMBL" id="KIJ12309.1"/>
    </source>
</evidence>
<sequence>MSEKTHKRKRSIQDAPVDLTKMQLARQRLSALQEELAGIQETEHEMEEVMKHVEALQDILGTAKKQKVSFSSLQFSHLENMGIAQKTLQIIPSELDSMLSNSIIDSEHLDNLCTQITRIHRHVSMKYEPGARMIVDAILLAVAQVCVDGKAKLPAAILPELRIATGDGVLIKNPATDFQLWLTGNADYGMCVYEDESNKVRVMGGLLSQVMRFAKSCITLVEAKRSDDASFFDYAPEATGQAVALCEVTGLPTVRYCMSDGSNWLFALFTKDANGNRVCYESHQVSITYTPRATALFRKDVHQVVELLYHWLVSEVDPLSDPLYSLCDT</sequence>
<reference evidence="3" key="2">
    <citation type="submission" date="2015-01" db="EMBL/GenBank/DDBJ databases">
        <title>Evolutionary Origins and Diversification of the Mycorrhizal Mutualists.</title>
        <authorList>
            <consortium name="DOE Joint Genome Institute"/>
            <consortium name="Mycorrhizal Genomics Consortium"/>
            <person name="Kohler A."/>
            <person name="Kuo A."/>
            <person name="Nagy L.G."/>
            <person name="Floudas D."/>
            <person name="Copeland A."/>
            <person name="Barry K.W."/>
            <person name="Cichocki N."/>
            <person name="Veneault-Fourrey C."/>
            <person name="LaButti K."/>
            <person name="Lindquist E.A."/>
            <person name="Lipzen A."/>
            <person name="Lundell T."/>
            <person name="Morin E."/>
            <person name="Murat C."/>
            <person name="Riley R."/>
            <person name="Ohm R."/>
            <person name="Sun H."/>
            <person name="Tunlid A."/>
            <person name="Henrissat B."/>
            <person name="Grigoriev I.V."/>
            <person name="Hibbett D.S."/>
            <person name="Martin F."/>
        </authorList>
    </citation>
    <scope>NUCLEOTIDE SEQUENCE [LARGE SCALE GENOMIC DNA]</scope>
    <source>
        <strain evidence="3">ATCC 200175</strain>
    </source>
</reference>
<protein>
    <submittedName>
        <fullName evidence="2">Uncharacterized protein</fullName>
    </submittedName>
</protein>
<accession>A0A0C9STT4</accession>
<organism evidence="2 3">
    <name type="scientific">Paxillus involutus ATCC 200175</name>
    <dbReference type="NCBI Taxonomy" id="664439"/>
    <lineage>
        <taxon>Eukaryota</taxon>
        <taxon>Fungi</taxon>
        <taxon>Dikarya</taxon>
        <taxon>Basidiomycota</taxon>
        <taxon>Agaricomycotina</taxon>
        <taxon>Agaricomycetes</taxon>
        <taxon>Agaricomycetidae</taxon>
        <taxon>Boletales</taxon>
        <taxon>Paxilineae</taxon>
        <taxon>Paxillaceae</taxon>
        <taxon>Paxillus</taxon>
    </lineage>
</organism>
<keyword evidence="3" id="KW-1185">Reference proteome</keyword>
<name>A0A0C9STT4_PAXIN</name>
<proteinExistence type="predicted"/>
<evidence type="ECO:0000256" key="1">
    <source>
        <dbReference type="SAM" id="Coils"/>
    </source>
</evidence>
<dbReference type="EMBL" id="KN819365">
    <property type="protein sequence ID" value="KIJ12309.1"/>
    <property type="molecule type" value="Genomic_DNA"/>
</dbReference>
<feature type="coiled-coil region" evidence="1">
    <location>
        <begin position="22"/>
        <end position="59"/>
    </location>
</feature>
<reference evidence="2 3" key="1">
    <citation type="submission" date="2014-06" db="EMBL/GenBank/DDBJ databases">
        <authorList>
            <consortium name="DOE Joint Genome Institute"/>
            <person name="Kuo A."/>
            <person name="Kohler A."/>
            <person name="Nagy L.G."/>
            <person name="Floudas D."/>
            <person name="Copeland A."/>
            <person name="Barry K.W."/>
            <person name="Cichocki N."/>
            <person name="Veneault-Fourrey C."/>
            <person name="LaButti K."/>
            <person name="Lindquist E.A."/>
            <person name="Lipzen A."/>
            <person name="Lundell T."/>
            <person name="Morin E."/>
            <person name="Murat C."/>
            <person name="Sun H."/>
            <person name="Tunlid A."/>
            <person name="Henrissat B."/>
            <person name="Grigoriev I.V."/>
            <person name="Hibbett D.S."/>
            <person name="Martin F."/>
            <person name="Nordberg H.P."/>
            <person name="Cantor M.N."/>
            <person name="Hua S.X."/>
        </authorList>
    </citation>
    <scope>NUCLEOTIDE SEQUENCE [LARGE SCALE GENOMIC DNA]</scope>
    <source>
        <strain evidence="2 3">ATCC 200175</strain>
    </source>
</reference>
<keyword evidence="1" id="KW-0175">Coiled coil</keyword>
<dbReference type="AlphaFoldDB" id="A0A0C9STT4"/>
<evidence type="ECO:0000313" key="3">
    <source>
        <dbReference type="Proteomes" id="UP000053647"/>
    </source>
</evidence>